<organism evidence="1 2">
    <name type="scientific">Nephila pilipes</name>
    <name type="common">Giant wood spider</name>
    <name type="synonym">Nephila maculata</name>
    <dbReference type="NCBI Taxonomy" id="299642"/>
    <lineage>
        <taxon>Eukaryota</taxon>
        <taxon>Metazoa</taxon>
        <taxon>Ecdysozoa</taxon>
        <taxon>Arthropoda</taxon>
        <taxon>Chelicerata</taxon>
        <taxon>Arachnida</taxon>
        <taxon>Araneae</taxon>
        <taxon>Araneomorphae</taxon>
        <taxon>Entelegynae</taxon>
        <taxon>Araneoidea</taxon>
        <taxon>Nephilidae</taxon>
        <taxon>Nephila</taxon>
    </lineage>
</organism>
<name>A0A8X6UQK2_NEPPI</name>
<dbReference type="EMBL" id="BMAW01034015">
    <property type="protein sequence ID" value="GFU33090.1"/>
    <property type="molecule type" value="Genomic_DNA"/>
</dbReference>
<keyword evidence="2" id="KW-1185">Reference proteome</keyword>
<protein>
    <submittedName>
        <fullName evidence="1">Uncharacterized protein</fullName>
    </submittedName>
</protein>
<evidence type="ECO:0000313" key="1">
    <source>
        <dbReference type="EMBL" id="GFU33090.1"/>
    </source>
</evidence>
<gene>
    <name evidence="1" type="primary">NCL1_24813</name>
    <name evidence="1" type="ORF">NPIL_512281</name>
</gene>
<dbReference type="AlphaFoldDB" id="A0A8X6UQK2"/>
<dbReference type="OrthoDB" id="6408042at2759"/>
<accession>A0A8X6UQK2</accession>
<sequence length="249" mass="29316">MGIKIVIPINSSDLIENNYTNGNSTYNIEEYIWSLIIVMEQYLTDHCRSLSNEVRRMRLKWYSALQIGSLLRFGAKTRYIFLLGRTPIIELRKEDSYRQFHRNLSRVVIKTKETYVANLAPLPPRKNVSHRIANNRIQMPIFKREMFQLWPLTVKIRKTKSENHDDLLHTKLEKGTIDIELKEQANETLKHYYNILERVATAIKCLSEKSLPSRGHDEKWGSPHNANFMGLMELISEFDPFLKEHLIKC</sequence>
<evidence type="ECO:0000313" key="2">
    <source>
        <dbReference type="Proteomes" id="UP000887013"/>
    </source>
</evidence>
<proteinExistence type="predicted"/>
<dbReference type="Proteomes" id="UP000887013">
    <property type="component" value="Unassembled WGS sequence"/>
</dbReference>
<reference evidence="1" key="1">
    <citation type="submission" date="2020-08" db="EMBL/GenBank/DDBJ databases">
        <title>Multicomponent nature underlies the extraordinary mechanical properties of spider dragline silk.</title>
        <authorList>
            <person name="Kono N."/>
            <person name="Nakamura H."/>
            <person name="Mori M."/>
            <person name="Yoshida Y."/>
            <person name="Ohtoshi R."/>
            <person name="Malay A.D."/>
            <person name="Moran D.A.P."/>
            <person name="Tomita M."/>
            <person name="Numata K."/>
            <person name="Arakawa K."/>
        </authorList>
    </citation>
    <scope>NUCLEOTIDE SEQUENCE</scope>
</reference>
<comment type="caution">
    <text evidence="1">The sequence shown here is derived from an EMBL/GenBank/DDBJ whole genome shotgun (WGS) entry which is preliminary data.</text>
</comment>